<accession>A0A263BTG8</accession>
<sequence>MTNCSNVSHGQFLSYIYICRAIFHDGIAQGIRMSFFSNFIWKIER</sequence>
<reference evidence="2" key="1">
    <citation type="submission" date="2017-08" db="EMBL/GenBank/DDBJ databases">
        <authorList>
            <person name="Huang Z."/>
        </authorList>
    </citation>
    <scope>NUCLEOTIDE SEQUENCE [LARGE SCALE GENOMIC DNA]</scope>
    <source>
        <strain evidence="2">SA5d-4</strain>
    </source>
</reference>
<dbReference type="EMBL" id="NPIA01000004">
    <property type="protein sequence ID" value="OZM57010.1"/>
    <property type="molecule type" value="Genomic_DNA"/>
</dbReference>
<dbReference type="AlphaFoldDB" id="A0A263BTG8"/>
<keyword evidence="2" id="KW-1185">Reference proteome</keyword>
<dbReference type="InterPro" id="IPR048146">
    <property type="entry name" value="RAxF_45-like"/>
</dbReference>
<gene>
    <name evidence="1" type="ORF">CIB95_09580</name>
</gene>
<reference evidence="1 2" key="2">
    <citation type="submission" date="2017-09" db="EMBL/GenBank/DDBJ databases">
        <title>Bacillus patelloidae sp. nov., isolated from the intestinal tract of a marine limpet.</title>
        <authorList>
            <person name="Liu R."/>
            <person name="Dong C."/>
            <person name="Shao Z."/>
        </authorList>
    </citation>
    <scope>NUCLEOTIDE SEQUENCE [LARGE SCALE GENOMIC DNA]</scope>
    <source>
        <strain evidence="1 2">SA5d-4</strain>
    </source>
</reference>
<dbReference type="Proteomes" id="UP000217083">
    <property type="component" value="Unassembled WGS sequence"/>
</dbReference>
<organism evidence="1 2">
    <name type="scientific">Lottiidibacillus patelloidae</name>
    <dbReference type="NCBI Taxonomy" id="2670334"/>
    <lineage>
        <taxon>Bacteria</taxon>
        <taxon>Bacillati</taxon>
        <taxon>Bacillota</taxon>
        <taxon>Bacilli</taxon>
        <taxon>Bacillales</taxon>
        <taxon>Bacillaceae</taxon>
        <taxon>Lottiidibacillus</taxon>
    </lineage>
</organism>
<dbReference type="RefSeq" id="WP_094924596.1">
    <property type="nucleotide sequence ID" value="NZ_NPIA01000004.1"/>
</dbReference>
<comment type="caution">
    <text evidence="1">The sequence shown here is derived from an EMBL/GenBank/DDBJ whole genome shotgun (WGS) entry which is preliminary data.</text>
</comment>
<dbReference type="NCBIfam" id="NF041642">
    <property type="entry name" value="RAxF_45"/>
    <property type="match status" value="1"/>
</dbReference>
<evidence type="ECO:0000313" key="1">
    <source>
        <dbReference type="EMBL" id="OZM57010.1"/>
    </source>
</evidence>
<name>A0A263BTG8_9BACI</name>
<proteinExistence type="predicted"/>
<evidence type="ECO:0000313" key="2">
    <source>
        <dbReference type="Proteomes" id="UP000217083"/>
    </source>
</evidence>
<protein>
    <submittedName>
        <fullName evidence="1">Uncharacterized protein</fullName>
    </submittedName>
</protein>